<dbReference type="EMBL" id="CP042997">
    <property type="protein sequence ID" value="QEH33637.1"/>
    <property type="molecule type" value="Genomic_DNA"/>
</dbReference>
<reference evidence="3 4" key="1">
    <citation type="submission" date="2019-08" db="EMBL/GenBank/DDBJ databases">
        <title>Deep-cultivation of Planctomycetes and their phenomic and genomic characterization uncovers novel biology.</title>
        <authorList>
            <person name="Wiegand S."/>
            <person name="Jogler M."/>
            <person name="Boedeker C."/>
            <person name="Pinto D."/>
            <person name="Vollmers J."/>
            <person name="Rivas-Marin E."/>
            <person name="Kohn T."/>
            <person name="Peeters S.H."/>
            <person name="Heuer A."/>
            <person name="Rast P."/>
            <person name="Oberbeckmann S."/>
            <person name="Bunk B."/>
            <person name="Jeske O."/>
            <person name="Meyerdierks A."/>
            <person name="Storesund J.E."/>
            <person name="Kallscheuer N."/>
            <person name="Luecker S."/>
            <person name="Lage O.M."/>
            <person name="Pohl T."/>
            <person name="Merkel B.J."/>
            <person name="Hornburger P."/>
            <person name="Mueller R.-W."/>
            <person name="Bruemmer F."/>
            <person name="Labrenz M."/>
            <person name="Spormann A.M."/>
            <person name="Op den Camp H."/>
            <person name="Overmann J."/>
            <person name="Amann R."/>
            <person name="Jetten M.S.M."/>
            <person name="Mascher T."/>
            <person name="Medema M.H."/>
            <person name="Devos D.P."/>
            <person name="Kaster A.-K."/>
            <person name="Ovreas L."/>
            <person name="Rohde M."/>
            <person name="Galperin M.Y."/>
            <person name="Jogler C."/>
        </authorList>
    </citation>
    <scope>NUCLEOTIDE SEQUENCE [LARGE SCALE GENOMIC DNA]</scope>
    <source>
        <strain evidence="3 4">OJF2</strain>
    </source>
</reference>
<evidence type="ECO:0000259" key="1">
    <source>
        <dbReference type="Pfam" id="PF02625"/>
    </source>
</evidence>
<organism evidence="3 4">
    <name type="scientific">Aquisphaera giovannonii</name>
    <dbReference type="NCBI Taxonomy" id="406548"/>
    <lineage>
        <taxon>Bacteria</taxon>
        <taxon>Pseudomonadati</taxon>
        <taxon>Planctomycetota</taxon>
        <taxon>Planctomycetia</taxon>
        <taxon>Isosphaerales</taxon>
        <taxon>Isosphaeraceae</taxon>
        <taxon>Aquisphaera</taxon>
    </lineage>
</organism>
<dbReference type="AlphaFoldDB" id="A0A5B9W057"/>
<evidence type="ECO:0000313" key="4">
    <source>
        <dbReference type="Proteomes" id="UP000324233"/>
    </source>
</evidence>
<proteinExistence type="predicted"/>
<dbReference type="KEGG" id="agv:OJF2_21410"/>
<dbReference type="SUPFAM" id="SSF51735">
    <property type="entry name" value="NAD(P)-binding Rossmann-fold domains"/>
    <property type="match status" value="1"/>
</dbReference>
<evidence type="ECO:0000259" key="2">
    <source>
        <dbReference type="Pfam" id="PF13478"/>
    </source>
</evidence>
<dbReference type="Proteomes" id="UP000324233">
    <property type="component" value="Chromosome"/>
</dbReference>
<dbReference type="Gene3D" id="3.40.50.720">
    <property type="entry name" value="NAD(P)-binding Rossmann-like Domain"/>
    <property type="match status" value="1"/>
</dbReference>
<gene>
    <name evidence="3" type="primary">pucA</name>
    <name evidence="3" type="ORF">OJF2_21410</name>
</gene>
<evidence type="ECO:0000313" key="3">
    <source>
        <dbReference type="EMBL" id="QEH33637.1"/>
    </source>
</evidence>
<dbReference type="InterPro" id="IPR003777">
    <property type="entry name" value="XdhC_CoxI"/>
</dbReference>
<feature type="domain" description="XdhC- CoxI" evidence="1">
    <location>
        <begin position="25"/>
        <end position="82"/>
    </location>
</feature>
<dbReference type="Pfam" id="PF02625">
    <property type="entry name" value="XdhC_CoxI"/>
    <property type="match status" value="1"/>
</dbReference>
<dbReference type="PANTHER" id="PTHR30388">
    <property type="entry name" value="ALDEHYDE OXIDOREDUCTASE MOLYBDENUM COFACTOR ASSEMBLY PROTEIN"/>
    <property type="match status" value="1"/>
</dbReference>
<accession>A0A5B9W057</accession>
<dbReference type="InterPro" id="IPR036291">
    <property type="entry name" value="NAD(P)-bd_dom_sf"/>
</dbReference>
<dbReference type="InterPro" id="IPR027051">
    <property type="entry name" value="XdhC_Rossmann_dom"/>
</dbReference>
<dbReference type="EC" id="1.17.1.4" evidence="3"/>
<protein>
    <submittedName>
        <fullName evidence="3">Putative xanthine dehydrogenase subunit A</fullName>
        <ecNumber evidence="3">1.17.1.4</ecNumber>
    </submittedName>
</protein>
<keyword evidence="4" id="KW-1185">Reference proteome</keyword>
<sequence>MPCVAPFLAGSASMREILRALVQSLQAGREAIVCQVVETRGSTPQKAGAMMIVDPEGGQVGTLGGGCVENEVKQKAIRHIGTPGAAIQSFVLDHDYAWADGLICGGKMVALVECVRGDAALAYFRAEMGLLERGEGFTEAIVVEPDRAGIPAMGRRFLITPEGEIAGSWPDGPTPDGLKSRAASLADRPRPEVRGGVAWIPSLPRVRLVIVGAGHVGQAVAELAAKADFDVWVVDDRAQFANAERFPAAQRILVGPIEDVLRNLEVTPQTYCLIVTRGHGHDQEALHHLAPTPAPYVGLIGSRRKIRLIFESLVESGISRDVLDRVAAPVGLEIGSQTVSEIAVSIVAELIARRNLGRKGQSPSSRPLGPA</sequence>
<name>A0A5B9W057_9BACT</name>
<dbReference type="PANTHER" id="PTHR30388:SF6">
    <property type="entry name" value="XANTHINE DEHYDROGENASE SUBUNIT A-RELATED"/>
    <property type="match status" value="1"/>
</dbReference>
<dbReference type="Pfam" id="PF13478">
    <property type="entry name" value="XdhC_C"/>
    <property type="match status" value="1"/>
</dbReference>
<feature type="domain" description="XdhC Rossmann" evidence="2">
    <location>
        <begin position="208"/>
        <end position="350"/>
    </location>
</feature>
<dbReference type="InterPro" id="IPR052698">
    <property type="entry name" value="MoCofactor_Util/Proc"/>
</dbReference>
<dbReference type="GO" id="GO:0004854">
    <property type="term" value="F:xanthine dehydrogenase activity"/>
    <property type="evidence" value="ECO:0007669"/>
    <property type="project" value="UniProtKB-EC"/>
</dbReference>
<keyword evidence="3" id="KW-0560">Oxidoreductase</keyword>